<dbReference type="InterPro" id="IPR034660">
    <property type="entry name" value="DinB/YfiT-like"/>
</dbReference>
<dbReference type="InterPro" id="IPR013538">
    <property type="entry name" value="ASHA1/2-like_C"/>
</dbReference>
<evidence type="ECO:0000259" key="2">
    <source>
        <dbReference type="Pfam" id="PF08327"/>
    </source>
</evidence>
<dbReference type="InterPro" id="IPR017517">
    <property type="entry name" value="Maleyloyr_isom"/>
</dbReference>
<dbReference type="CDD" id="cd07814">
    <property type="entry name" value="SRPBCC_CalC_Aha1-like"/>
    <property type="match status" value="1"/>
</dbReference>
<evidence type="ECO:0000256" key="1">
    <source>
        <dbReference type="ARBA" id="ARBA00006817"/>
    </source>
</evidence>
<dbReference type="Gene3D" id="1.20.120.450">
    <property type="entry name" value="dinb family like domain"/>
    <property type="match status" value="1"/>
</dbReference>
<dbReference type="InterPro" id="IPR023393">
    <property type="entry name" value="START-like_dom_sf"/>
</dbReference>
<dbReference type="Proteomes" id="UP000623608">
    <property type="component" value="Unassembled WGS sequence"/>
</dbReference>
<dbReference type="NCBIfam" id="TIGR03083">
    <property type="entry name" value="maleylpyruvate isomerase family mycothiol-dependent enzyme"/>
    <property type="match status" value="1"/>
</dbReference>
<dbReference type="AlphaFoldDB" id="A0A919NS01"/>
<reference evidence="3" key="1">
    <citation type="submission" date="2021-01" db="EMBL/GenBank/DDBJ databases">
        <title>Whole genome shotgun sequence of Actinoplanes tereljensis NBRC 105297.</title>
        <authorList>
            <person name="Komaki H."/>
            <person name="Tamura T."/>
        </authorList>
    </citation>
    <scope>NUCLEOTIDE SEQUENCE</scope>
    <source>
        <strain evidence="3">NBRC 105297</strain>
    </source>
</reference>
<evidence type="ECO:0000313" key="3">
    <source>
        <dbReference type="EMBL" id="GIF23248.1"/>
    </source>
</evidence>
<dbReference type="SUPFAM" id="SSF55961">
    <property type="entry name" value="Bet v1-like"/>
    <property type="match status" value="1"/>
</dbReference>
<keyword evidence="4" id="KW-1185">Reference proteome</keyword>
<comment type="caution">
    <text evidence="3">The sequence shown here is derived from an EMBL/GenBank/DDBJ whole genome shotgun (WGS) entry which is preliminary data.</text>
</comment>
<dbReference type="SUPFAM" id="SSF109854">
    <property type="entry name" value="DinB/YfiT-like putative metalloenzymes"/>
    <property type="match status" value="1"/>
</dbReference>
<dbReference type="RefSeq" id="WP_203811160.1">
    <property type="nucleotide sequence ID" value="NZ_BOMY01000039.1"/>
</dbReference>
<feature type="domain" description="Activator of Hsp90 ATPase homologue 1/2-like C-terminal" evidence="2">
    <location>
        <begin position="11"/>
        <end position="126"/>
    </location>
</feature>
<proteinExistence type="inferred from homology"/>
<dbReference type="EMBL" id="BOMY01000039">
    <property type="protein sequence ID" value="GIF23248.1"/>
    <property type="molecule type" value="Genomic_DNA"/>
</dbReference>
<protein>
    <recommendedName>
        <fullName evidence="2">Activator of Hsp90 ATPase homologue 1/2-like C-terminal domain-containing protein</fullName>
    </recommendedName>
</protein>
<sequence length="321" mass="34089">MIVEKTALLPVSADEAFALITEPDRLRRWLTVSARVDLRAGGEFRWTLTPMAVAVGTIIEVDPGRRLVLGFGWEDSPDSRMDTVVITIEPVDGGTLVRLVHDGLPADKGEGVLEGWTHFFERLERAAAAGDAGPDEWAAAPERLDPLTSANATLAVLQHVLRGLGEDDLGKSTPCTEFTVGQLETHLRGSLTSLASLAGGTLAPAPAGDLESRIAEAARQAVETWMRRGLEGTVQAGPQELPAAFAAGILSVEFLVHAWDFASATGRKVTVSDEVATYVLGLAEQIVTPELRESAGFGPAIPISEDAPVLDRLVAFSGRVV</sequence>
<dbReference type="NCBIfam" id="TIGR03086">
    <property type="entry name" value="TIGR03086 family metal-binding protein"/>
    <property type="match status" value="1"/>
</dbReference>
<organism evidence="3 4">
    <name type="scientific">Paractinoplanes tereljensis</name>
    <dbReference type="NCBI Taxonomy" id="571912"/>
    <lineage>
        <taxon>Bacteria</taxon>
        <taxon>Bacillati</taxon>
        <taxon>Actinomycetota</taxon>
        <taxon>Actinomycetes</taxon>
        <taxon>Micromonosporales</taxon>
        <taxon>Micromonosporaceae</taxon>
        <taxon>Paractinoplanes</taxon>
    </lineage>
</organism>
<name>A0A919NS01_9ACTN</name>
<dbReference type="Pfam" id="PF08327">
    <property type="entry name" value="AHSA1"/>
    <property type="match status" value="1"/>
</dbReference>
<accession>A0A919NS01</accession>
<gene>
    <name evidence="3" type="ORF">Ate02nite_59780</name>
</gene>
<comment type="similarity">
    <text evidence="1">Belongs to the AHA1 family.</text>
</comment>
<dbReference type="Gene3D" id="3.30.530.20">
    <property type="match status" value="1"/>
</dbReference>
<evidence type="ECO:0000313" key="4">
    <source>
        <dbReference type="Proteomes" id="UP000623608"/>
    </source>
</evidence>
<dbReference type="InterPro" id="IPR017520">
    <property type="entry name" value="CHP03086"/>
</dbReference>